<dbReference type="OrthoDB" id="3197444at2"/>
<dbReference type="GO" id="GO:0005198">
    <property type="term" value="F:structural molecule activity"/>
    <property type="evidence" value="ECO:0007669"/>
    <property type="project" value="InterPro"/>
</dbReference>
<dbReference type="EMBL" id="UFYW01000001">
    <property type="protein sequence ID" value="STD83642.1"/>
    <property type="molecule type" value="Genomic_DNA"/>
</dbReference>
<dbReference type="RefSeq" id="WP_060815559.1">
    <property type="nucleotide sequence ID" value="NZ_JBHULA010000045.1"/>
</dbReference>
<protein>
    <submittedName>
        <fullName evidence="1">Minor capsid protein</fullName>
    </submittedName>
</protein>
<dbReference type="AlphaFoldDB" id="A0A376H144"/>
<sequence length="382" mass="44212">MSITQRQLDIKSAAIQDSYLALEEEIMQLVVDRLKIKTNVELSQDTVFQWYLEKLDQLGLLNWDTINDLVEECNSVTKDQLAENITKDGYKKNLKENKKLANLVKTPVKEWTNLDQILNQYFESQWLDFENHINQTLLSTNYQVNSIAKMYQQVLNDTVARIIGGLVTPQKAFRRAIYEMVQKGIDVSLKDKSGKSWTLETYVRTVIKSTTSTVFNDLRIERGISEYGIVTALMSHHPAARDACSKIQGRYVLMVPKNQAPEEFKHLPSVYDYGWKTPAGCNGINCNHRWYSQLPMEDTGMKDPVSPEVAQQNAKIIAKQRRLERSIRMAKKSLKASEWIGNQEDIEHFKSIVRARQAVLRQFIEDNKTLLHRSYDREQVYS</sequence>
<dbReference type="Proteomes" id="UP000254807">
    <property type="component" value="Unassembled WGS sequence"/>
</dbReference>
<gene>
    <name evidence="1" type="ORF">NCTC12360_02114</name>
</gene>
<accession>A0A376H144</accession>
<organism evidence="1 2">
    <name type="scientific">Enterococcus gallinarum</name>
    <dbReference type="NCBI Taxonomy" id="1353"/>
    <lineage>
        <taxon>Bacteria</taxon>
        <taxon>Bacillati</taxon>
        <taxon>Bacillota</taxon>
        <taxon>Bacilli</taxon>
        <taxon>Lactobacillales</taxon>
        <taxon>Enterococcaceae</taxon>
        <taxon>Enterococcus</taxon>
    </lineage>
</organism>
<evidence type="ECO:0000313" key="1">
    <source>
        <dbReference type="EMBL" id="STD83642.1"/>
    </source>
</evidence>
<evidence type="ECO:0000313" key="2">
    <source>
        <dbReference type="Proteomes" id="UP000254807"/>
    </source>
</evidence>
<dbReference type="Pfam" id="PF06152">
    <property type="entry name" value="Phage_min_cap2"/>
    <property type="match status" value="1"/>
</dbReference>
<proteinExistence type="predicted"/>
<keyword evidence="2" id="KW-1185">Reference proteome</keyword>
<dbReference type="InterPro" id="IPR009319">
    <property type="entry name" value="Phage_A118_VSP1"/>
</dbReference>
<reference evidence="1 2" key="1">
    <citation type="submission" date="2018-06" db="EMBL/GenBank/DDBJ databases">
        <authorList>
            <consortium name="Pathogen Informatics"/>
            <person name="Doyle S."/>
        </authorList>
    </citation>
    <scope>NUCLEOTIDE SEQUENCE [LARGE SCALE GENOMIC DNA]</scope>
    <source>
        <strain evidence="1 2">NCTC12360</strain>
    </source>
</reference>
<name>A0A376H144_ENTGA</name>